<dbReference type="PANTHER" id="PTHR44936">
    <property type="entry name" value="SENSOR PROTEIN CREC"/>
    <property type="match status" value="1"/>
</dbReference>
<organism evidence="8 9">
    <name type="scientific">Piscinibacter gummiphilus</name>
    <dbReference type="NCBI Taxonomy" id="946333"/>
    <lineage>
        <taxon>Bacteria</taxon>
        <taxon>Pseudomonadati</taxon>
        <taxon>Pseudomonadota</taxon>
        <taxon>Betaproteobacteria</taxon>
        <taxon>Burkholderiales</taxon>
        <taxon>Sphaerotilaceae</taxon>
        <taxon>Piscinibacter</taxon>
    </lineage>
</organism>
<keyword evidence="4" id="KW-0547">Nucleotide-binding</keyword>
<evidence type="ECO:0000256" key="3">
    <source>
        <dbReference type="ARBA" id="ARBA00022679"/>
    </source>
</evidence>
<dbReference type="SUPFAM" id="SSF55874">
    <property type="entry name" value="ATPase domain of HSP90 chaperone/DNA topoisomerase II/histidine kinase"/>
    <property type="match status" value="1"/>
</dbReference>
<dbReference type="Proteomes" id="UP001303946">
    <property type="component" value="Chromosome"/>
</dbReference>
<dbReference type="InterPro" id="IPR003594">
    <property type="entry name" value="HATPase_dom"/>
</dbReference>
<dbReference type="InterPro" id="IPR036890">
    <property type="entry name" value="HATPase_C_sf"/>
</dbReference>
<protein>
    <recommendedName>
        <fullName evidence="2">histidine kinase</fullName>
        <ecNumber evidence="2">2.7.13.3</ecNumber>
    </recommendedName>
</protein>
<dbReference type="SMART" id="SM00387">
    <property type="entry name" value="HATPase_c"/>
    <property type="match status" value="1"/>
</dbReference>
<evidence type="ECO:0000313" key="8">
    <source>
        <dbReference type="EMBL" id="WOB07122.1"/>
    </source>
</evidence>
<evidence type="ECO:0000256" key="1">
    <source>
        <dbReference type="ARBA" id="ARBA00000085"/>
    </source>
</evidence>
<evidence type="ECO:0000256" key="6">
    <source>
        <dbReference type="ARBA" id="ARBA00022840"/>
    </source>
</evidence>
<evidence type="ECO:0000259" key="7">
    <source>
        <dbReference type="PROSITE" id="PS50109"/>
    </source>
</evidence>
<evidence type="ECO:0000256" key="2">
    <source>
        <dbReference type="ARBA" id="ARBA00012438"/>
    </source>
</evidence>
<comment type="catalytic activity">
    <reaction evidence="1">
        <text>ATP + protein L-histidine = ADP + protein N-phospho-L-histidine.</text>
        <dbReference type="EC" id="2.7.13.3"/>
    </reaction>
</comment>
<sequence length="375" mass="39881">MYQFLANNRQELIERCRAKVALREKRGASLAQLENGIPLFLDQLTRTLRAEEDGQVAISLQISGPSGGDVLALSEIGVSAAAHGRVLLGLGFTVDQVVHDYGDLCQAITDLAVERDAPFSIDEYRTLNRCLDNAIADAVAEFARQRDIDMAIENTAAETQRLGFLVHELRNHLLAAMMAFRALETGTLAVGGSTGGVVKRALASMKALVDQSIATVRTASGEPMIDTFSVATFIADAKISALLYAASTQCSLHVVEVDPLLSISGNRMLLAAALTNLLQNAFKYTHPHTMVTLSAKEQGDRVLISVQDHCGGLPPGAAEAMFKPFTQVSSDRSGLGLGLSIALKSVEADGGTLSVQDLPGAGCIFSIDLPRAPLH</sequence>
<dbReference type="GO" id="GO:0016301">
    <property type="term" value="F:kinase activity"/>
    <property type="evidence" value="ECO:0007669"/>
    <property type="project" value="UniProtKB-KW"/>
</dbReference>
<name>A0ABZ0CW04_9BURK</name>
<reference evidence="8 9" key="1">
    <citation type="submission" date="2023-10" db="EMBL/GenBank/DDBJ databases">
        <title>Bacteria for the degradation of biodegradable plastic PBAT(Polybutylene adipate terephthalate).</title>
        <authorList>
            <person name="Weon H.-Y."/>
            <person name="Yeon J."/>
        </authorList>
    </citation>
    <scope>NUCLEOTIDE SEQUENCE [LARGE SCALE GENOMIC DNA]</scope>
    <source>
        <strain evidence="8 9">SBD 7-3</strain>
    </source>
</reference>
<accession>A0ABZ0CW04</accession>
<dbReference type="RefSeq" id="WP_316699796.1">
    <property type="nucleotide sequence ID" value="NZ_CP136336.1"/>
</dbReference>
<gene>
    <name evidence="8" type="ORF">RXV79_19650</name>
</gene>
<dbReference type="Pfam" id="PF02518">
    <property type="entry name" value="HATPase_c"/>
    <property type="match status" value="1"/>
</dbReference>
<evidence type="ECO:0000256" key="4">
    <source>
        <dbReference type="ARBA" id="ARBA00022741"/>
    </source>
</evidence>
<dbReference type="InterPro" id="IPR004358">
    <property type="entry name" value="Sig_transdc_His_kin-like_C"/>
</dbReference>
<dbReference type="InterPro" id="IPR050980">
    <property type="entry name" value="2C_sensor_his_kinase"/>
</dbReference>
<dbReference type="EC" id="2.7.13.3" evidence="2"/>
<dbReference type="Gene3D" id="3.30.565.10">
    <property type="entry name" value="Histidine kinase-like ATPase, C-terminal domain"/>
    <property type="match status" value="1"/>
</dbReference>
<proteinExistence type="predicted"/>
<keyword evidence="9" id="KW-1185">Reference proteome</keyword>
<dbReference type="PANTHER" id="PTHR44936:SF10">
    <property type="entry name" value="SENSOR PROTEIN RSTB"/>
    <property type="match status" value="1"/>
</dbReference>
<keyword evidence="5 8" id="KW-0418">Kinase</keyword>
<feature type="domain" description="Histidine kinase" evidence="7">
    <location>
        <begin position="164"/>
        <end position="373"/>
    </location>
</feature>
<dbReference type="PROSITE" id="PS50109">
    <property type="entry name" value="HIS_KIN"/>
    <property type="match status" value="1"/>
</dbReference>
<evidence type="ECO:0000313" key="9">
    <source>
        <dbReference type="Proteomes" id="UP001303946"/>
    </source>
</evidence>
<dbReference type="InterPro" id="IPR005467">
    <property type="entry name" value="His_kinase_dom"/>
</dbReference>
<evidence type="ECO:0000256" key="5">
    <source>
        <dbReference type="ARBA" id="ARBA00022777"/>
    </source>
</evidence>
<dbReference type="EMBL" id="CP136336">
    <property type="protein sequence ID" value="WOB07122.1"/>
    <property type="molecule type" value="Genomic_DNA"/>
</dbReference>
<keyword evidence="6" id="KW-0067">ATP-binding</keyword>
<keyword evidence="3" id="KW-0808">Transferase</keyword>
<dbReference type="PRINTS" id="PR00344">
    <property type="entry name" value="BCTRLSENSOR"/>
</dbReference>